<accession>A0A0P1F0N7</accession>
<evidence type="ECO:0000256" key="1">
    <source>
        <dbReference type="SAM" id="SignalP"/>
    </source>
</evidence>
<dbReference type="SUPFAM" id="SSF56925">
    <property type="entry name" value="OMPA-like"/>
    <property type="match status" value="1"/>
</dbReference>
<name>A0A0P1F0N7_9RHOB</name>
<sequence>MINRSLIATSAAMTSLAASASFAEPIPLAGQSEDEWRQTLAFYAFLPARTSGTSTVAGATVPLDLDLGDALELLDFAAAGRYEIWRGDWGFIIDANYVSLEADGNLPTPGGASFTADIRQKWIGLLAAYKAVDAVGDNGQRYAIDLQFGARYNSLRQEITVSSPLPVPVLGGDQGWWEPVVGARGTWVLNDQWTAIASLDLGGFGAGGNDLQIGANIGVDWRAWDSTSLFFGWRYYSMDYSDSLSTGAFEYDVDQHGPVLGVKFRF</sequence>
<evidence type="ECO:0008006" key="4">
    <source>
        <dbReference type="Google" id="ProtNLM"/>
    </source>
</evidence>
<feature type="chain" id="PRO_5006062134" description="Outer membrane protein beta-barrel domain-containing protein" evidence="1">
    <location>
        <begin position="24"/>
        <end position="266"/>
    </location>
</feature>
<feature type="signal peptide" evidence="1">
    <location>
        <begin position="1"/>
        <end position="23"/>
    </location>
</feature>
<dbReference type="AlphaFoldDB" id="A0A0P1F0N7"/>
<organism evidence="2 3">
    <name type="scientific">Ruegeria atlantica</name>
    <dbReference type="NCBI Taxonomy" id="81569"/>
    <lineage>
        <taxon>Bacteria</taxon>
        <taxon>Pseudomonadati</taxon>
        <taxon>Pseudomonadota</taxon>
        <taxon>Alphaproteobacteria</taxon>
        <taxon>Rhodobacterales</taxon>
        <taxon>Roseobacteraceae</taxon>
        <taxon>Ruegeria</taxon>
    </lineage>
</organism>
<evidence type="ECO:0000313" key="2">
    <source>
        <dbReference type="EMBL" id="CUH47610.1"/>
    </source>
</evidence>
<dbReference type="InterPro" id="IPR011250">
    <property type="entry name" value="OMP/PagP_B-barrel"/>
</dbReference>
<gene>
    <name evidence="2" type="ORF">RUA4292_01781</name>
</gene>
<reference evidence="2 3" key="1">
    <citation type="submission" date="2015-09" db="EMBL/GenBank/DDBJ databases">
        <authorList>
            <consortium name="Swine Surveillance"/>
        </authorList>
    </citation>
    <scope>NUCLEOTIDE SEQUENCE [LARGE SCALE GENOMIC DNA]</scope>
    <source>
        <strain evidence="2 3">CECT 4292</strain>
    </source>
</reference>
<proteinExistence type="predicted"/>
<dbReference type="Proteomes" id="UP000050783">
    <property type="component" value="Unassembled WGS sequence"/>
</dbReference>
<keyword evidence="1" id="KW-0732">Signal</keyword>
<evidence type="ECO:0000313" key="3">
    <source>
        <dbReference type="Proteomes" id="UP000050783"/>
    </source>
</evidence>
<dbReference type="EMBL" id="CYPU01000029">
    <property type="protein sequence ID" value="CUH47610.1"/>
    <property type="molecule type" value="Genomic_DNA"/>
</dbReference>
<protein>
    <recommendedName>
        <fullName evidence="4">Outer membrane protein beta-barrel domain-containing protein</fullName>
    </recommendedName>
</protein>